<sequence length="173" mass="18775">MAEAAPGNAPIIVTALFGAEDFAWLDGLRRAHFPPERNVVPAHCTLFHHLAPELAPELKQRLSAATRGAARPVAQIAGVLDLGGGVAFRIESDDLADIRADLADAFAPMLVPQDRAGWRAHVTVQNKVARPQTKQLLEGLRAGFAPKPLTIVGLASWWYRGGPWEPHSRHMFA</sequence>
<evidence type="ECO:0000313" key="1">
    <source>
        <dbReference type="EMBL" id="MBB5708841.1"/>
    </source>
</evidence>
<evidence type="ECO:0008006" key="3">
    <source>
        <dbReference type="Google" id="ProtNLM"/>
    </source>
</evidence>
<proteinExistence type="predicted"/>
<accession>A0A840YMP3</accession>
<dbReference type="AlphaFoldDB" id="A0A840YMP3"/>
<dbReference type="InterPro" id="IPR009097">
    <property type="entry name" value="Cyclic_Pdiesterase"/>
</dbReference>
<evidence type="ECO:0000313" key="2">
    <source>
        <dbReference type="Proteomes" id="UP000527143"/>
    </source>
</evidence>
<dbReference type="RefSeq" id="WP_184083076.1">
    <property type="nucleotide sequence ID" value="NZ_JACIJF010000001.1"/>
</dbReference>
<organism evidence="1 2">
    <name type="scientific">Sphingomonas xinjiangensis</name>
    <dbReference type="NCBI Taxonomy" id="643568"/>
    <lineage>
        <taxon>Bacteria</taxon>
        <taxon>Pseudomonadati</taxon>
        <taxon>Pseudomonadota</taxon>
        <taxon>Alphaproteobacteria</taxon>
        <taxon>Sphingomonadales</taxon>
        <taxon>Sphingomonadaceae</taxon>
        <taxon>Sphingomonas</taxon>
    </lineage>
</organism>
<dbReference type="EMBL" id="JACIJF010000001">
    <property type="protein sequence ID" value="MBB5708841.1"/>
    <property type="molecule type" value="Genomic_DNA"/>
</dbReference>
<dbReference type="SUPFAM" id="SSF55144">
    <property type="entry name" value="LigT-like"/>
    <property type="match status" value="1"/>
</dbReference>
<keyword evidence="2" id="KW-1185">Reference proteome</keyword>
<comment type="caution">
    <text evidence="1">The sequence shown here is derived from an EMBL/GenBank/DDBJ whole genome shotgun (WGS) entry which is preliminary data.</text>
</comment>
<name>A0A840YMP3_9SPHN</name>
<gene>
    <name evidence="1" type="ORF">FHT02_000047</name>
</gene>
<protein>
    <recommendedName>
        <fullName evidence="3">2'-5' RNA ligase superfamily protein</fullName>
    </recommendedName>
</protein>
<dbReference type="Proteomes" id="UP000527143">
    <property type="component" value="Unassembled WGS sequence"/>
</dbReference>
<dbReference type="Pfam" id="PF13563">
    <property type="entry name" value="2_5_RNA_ligase2"/>
    <property type="match status" value="1"/>
</dbReference>
<dbReference type="Gene3D" id="3.90.1140.10">
    <property type="entry name" value="Cyclic phosphodiesterase"/>
    <property type="match status" value="1"/>
</dbReference>
<reference evidence="1 2" key="1">
    <citation type="submission" date="2020-08" db="EMBL/GenBank/DDBJ databases">
        <title>Genomic Encyclopedia of Type Strains, Phase IV (KMG-IV): sequencing the most valuable type-strain genomes for metagenomic binning, comparative biology and taxonomic classification.</title>
        <authorList>
            <person name="Goeker M."/>
        </authorList>
    </citation>
    <scope>NUCLEOTIDE SEQUENCE [LARGE SCALE GENOMIC DNA]</scope>
    <source>
        <strain evidence="1 2">DSM 26736</strain>
    </source>
</reference>